<accession>A0A7J6SJL7</accession>
<reference evidence="2 3" key="1">
    <citation type="submission" date="2020-04" db="EMBL/GenBank/DDBJ databases">
        <title>Perkinsus olseni comparative genomics.</title>
        <authorList>
            <person name="Bogema D.R."/>
        </authorList>
    </citation>
    <scope>NUCLEOTIDE SEQUENCE [LARGE SCALE GENOMIC DNA]</scope>
    <source>
        <strain evidence="2">ATCC PRA-205</strain>
    </source>
</reference>
<name>A0A7J6SJL7_PEROL</name>
<organism evidence="2 3">
    <name type="scientific">Perkinsus olseni</name>
    <name type="common">Perkinsus atlanticus</name>
    <dbReference type="NCBI Taxonomy" id="32597"/>
    <lineage>
        <taxon>Eukaryota</taxon>
        <taxon>Sar</taxon>
        <taxon>Alveolata</taxon>
        <taxon>Perkinsozoa</taxon>
        <taxon>Perkinsea</taxon>
        <taxon>Perkinsida</taxon>
        <taxon>Perkinsidae</taxon>
        <taxon>Perkinsus</taxon>
    </lineage>
</organism>
<dbReference type="Proteomes" id="UP000574390">
    <property type="component" value="Unassembled WGS sequence"/>
</dbReference>
<dbReference type="AlphaFoldDB" id="A0A7J6SJL7"/>
<evidence type="ECO:0000313" key="3">
    <source>
        <dbReference type="Proteomes" id="UP000574390"/>
    </source>
</evidence>
<feature type="region of interest" description="Disordered" evidence="1">
    <location>
        <begin position="115"/>
        <end position="161"/>
    </location>
</feature>
<proteinExistence type="predicted"/>
<protein>
    <submittedName>
        <fullName evidence="2">Uncharacterized protein</fullName>
    </submittedName>
</protein>
<evidence type="ECO:0000313" key="2">
    <source>
        <dbReference type="EMBL" id="KAF4733021.1"/>
    </source>
</evidence>
<feature type="region of interest" description="Disordered" evidence="1">
    <location>
        <begin position="276"/>
        <end position="299"/>
    </location>
</feature>
<feature type="compositionally biased region" description="Basic and acidic residues" evidence="1">
    <location>
        <begin position="121"/>
        <end position="138"/>
    </location>
</feature>
<feature type="compositionally biased region" description="Low complexity" evidence="1">
    <location>
        <begin position="145"/>
        <end position="156"/>
    </location>
</feature>
<gene>
    <name evidence="2" type="ORF">FOZ62_019101</name>
</gene>
<evidence type="ECO:0000256" key="1">
    <source>
        <dbReference type="SAM" id="MobiDB-lite"/>
    </source>
</evidence>
<dbReference type="EMBL" id="JABANM010014202">
    <property type="protein sequence ID" value="KAF4733021.1"/>
    <property type="molecule type" value="Genomic_DNA"/>
</dbReference>
<sequence length="299" mass="33502">MVLQYSKSLIMKWAAAVGLVVVVATSVVDEKLNLKPVVHLQRLRWEGNSDATAAGKKGDLLKDKFVKSGAVSHGKNEPRPEGLQKVTPVVWMDEKLRMTRVVRLENLRLKRALDGNIDSTGTEKNEEPRSPKREDGGKDMPSPKSPRSSSDQPSTSHGENTQLPSLVEEYSGHWDSVIGINLEISQDFAAKFEFTSLASRESKSTGWMRMERVPLESSECFELRDYAISDEKVFDWASRMASYRFSAGPKLVDIYSPSESGVEVAIGGEMFKEGFEEHDRRQPIVEPQESGKVKHRPRP</sequence>
<comment type="caution">
    <text evidence="2">The sequence shown here is derived from an EMBL/GenBank/DDBJ whole genome shotgun (WGS) entry which is preliminary data.</text>
</comment>